<dbReference type="GO" id="GO:0004821">
    <property type="term" value="F:histidine-tRNA ligase activity"/>
    <property type="evidence" value="ECO:0007669"/>
    <property type="project" value="UniProtKB-EC"/>
</dbReference>
<name>A0A3B1CYN9_9ZZZZ</name>
<dbReference type="HAMAP" id="MF_00127">
    <property type="entry name" value="His_tRNA_synth"/>
    <property type="match status" value="1"/>
</dbReference>
<dbReference type="NCBIfam" id="TIGR00442">
    <property type="entry name" value="hisS"/>
    <property type="match status" value="1"/>
</dbReference>
<keyword evidence="5" id="KW-0067">ATP-binding</keyword>
<evidence type="ECO:0000256" key="9">
    <source>
        <dbReference type="ARBA" id="ARBA00047639"/>
    </source>
</evidence>
<protein>
    <recommendedName>
        <fullName evidence="2">histidine--tRNA ligase</fullName>
        <ecNumber evidence="2">6.1.1.21</ecNumber>
    </recommendedName>
    <alternativeName>
        <fullName evidence="8">Histidyl-tRNA synthetase</fullName>
    </alternativeName>
</protein>
<comment type="similarity">
    <text evidence="1">Belongs to the class-II aminoacyl-tRNA synthetase family.</text>
</comment>
<dbReference type="GO" id="GO:0006427">
    <property type="term" value="P:histidyl-tRNA aminoacylation"/>
    <property type="evidence" value="ECO:0007669"/>
    <property type="project" value="InterPro"/>
</dbReference>
<evidence type="ECO:0000313" key="11">
    <source>
        <dbReference type="EMBL" id="VAX31691.1"/>
    </source>
</evidence>
<dbReference type="Gene3D" id="3.40.50.800">
    <property type="entry name" value="Anticodon-binding domain"/>
    <property type="match status" value="1"/>
</dbReference>
<gene>
    <name evidence="11" type="ORF">MNBD_NITROSPIRAE01-2005</name>
</gene>
<dbReference type="Pfam" id="PF03129">
    <property type="entry name" value="HGTP_anticodon"/>
    <property type="match status" value="1"/>
</dbReference>
<evidence type="ECO:0000259" key="10">
    <source>
        <dbReference type="PROSITE" id="PS50862"/>
    </source>
</evidence>
<sequence>MDKVKALKGFKDLLPGESEKWEKITSLVHECFHAFGFSPVRTPILERTSLFTRSIGETTDIVEKEMYTFEDWDGKPVTLRPEGTASVARAYLEGRLDLKPLPAKLYYQGPMFRHERPQAGRLRQFHQVGAEIIGDSNPRQDVELLSLLSYFFEQTGISDLTLEINSLGCSVCRPPYRKVLQDFFEAQLSVLCEDCNRRFKSNPLRILDCKKESCKTITQDAPASAQHLCEECDTHFKAVQTGLDTLNLPYIISKHLVRGLDYYTKTAFEMTTRNLGAQNAVAAGGRYDGLIEALGGPATPAIGFAMGMERIMHLLPESTEKTAPLQLFIAPLGKAAGQYLFPLLYTLRQKKIRSEMGKTDAALKRHMKQADRLGAAFVLIAGEDELAAEAVILRNMNTKAQVSLPLSNLAEAIAESMKQENC</sequence>
<dbReference type="SUPFAM" id="SSF52954">
    <property type="entry name" value="Class II aaRS ABD-related"/>
    <property type="match status" value="1"/>
</dbReference>
<dbReference type="PANTHER" id="PTHR43707:SF1">
    <property type="entry name" value="HISTIDINE--TRNA LIGASE, MITOCHONDRIAL-RELATED"/>
    <property type="match status" value="1"/>
</dbReference>
<accession>A0A3B1CYN9</accession>
<dbReference type="Gene3D" id="3.30.930.10">
    <property type="entry name" value="Bira Bifunctional Protein, Domain 2"/>
    <property type="match status" value="1"/>
</dbReference>
<dbReference type="PANTHER" id="PTHR43707">
    <property type="entry name" value="HISTIDYL-TRNA SYNTHETASE"/>
    <property type="match status" value="1"/>
</dbReference>
<dbReference type="CDD" id="cd00773">
    <property type="entry name" value="HisRS-like_core"/>
    <property type="match status" value="1"/>
</dbReference>
<dbReference type="SUPFAM" id="SSF55681">
    <property type="entry name" value="Class II aaRS and biotin synthetases"/>
    <property type="match status" value="1"/>
</dbReference>
<dbReference type="InterPro" id="IPR033656">
    <property type="entry name" value="HisRS_anticodon"/>
</dbReference>
<evidence type="ECO:0000256" key="8">
    <source>
        <dbReference type="ARBA" id="ARBA00030619"/>
    </source>
</evidence>
<proteinExistence type="inferred from homology"/>
<dbReference type="InterPro" id="IPR004516">
    <property type="entry name" value="HisRS/HisZ"/>
</dbReference>
<dbReference type="InterPro" id="IPR004154">
    <property type="entry name" value="Anticodon-bd"/>
</dbReference>
<evidence type="ECO:0000256" key="3">
    <source>
        <dbReference type="ARBA" id="ARBA00022598"/>
    </source>
</evidence>
<dbReference type="InterPro" id="IPR041715">
    <property type="entry name" value="HisRS-like_core"/>
</dbReference>
<evidence type="ECO:0000256" key="1">
    <source>
        <dbReference type="ARBA" id="ARBA00008226"/>
    </source>
</evidence>
<keyword evidence="4" id="KW-0547">Nucleotide-binding</keyword>
<evidence type="ECO:0000256" key="5">
    <source>
        <dbReference type="ARBA" id="ARBA00022840"/>
    </source>
</evidence>
<evidence type="ECO:0000256" key="7">
    <source>
        <dbReference type="ARBA" id="ARBA00023146"/>
    </source>
</evidence>
<dbReference type="InterPro" id="IPR015807">
    <property type="entry name" value="His-tRNA-ligase"/>
</dbReference>
<reference evidence="11" key="1">
    <citation type="submission" date="2018-06" db="EMBL/GenBank/DDBJ databases">
        <authorList>
            <person name="Zhirakovskaya E."/>
        </authorList>
    </citation>
    <scope>NUCLEOTIDE SEQUENCE</scope>
</reference>
<dbReference type="AlphaFoldDB" id="A0A3B1CYN9"/>
<keyword evidence="7 11" id="KW-0030">Aminoacyl-tRNA synthetase</keyword>
<evidence type="ECO:0000256" key="2">
    <source>
        <dbReference type="ARBA" id="ARBA00012815"/>
    </source>
</evidence>
<dbReference type="PROSITE" id="PS50862">
    <property type="entry name" value="AA_TRNA_LIGASE_II"/>
    <property type="match status" value="1"/>
</dbReference>
<dbReference type="EC" id="6.1.1.21" evidence="2"/>
<dbReference type="InterPro" id="IPR006195">
    <property type="entry name" value="aa-tRNA-synth_II"/>
</dbReference>
<organism evidence="11">
    <name type="scientific">hydrothermal vent metagenome</name>
    <dbReference type="NCBI Taxonomy" id="652676"/>
    <lineage>
        <taxon>unclassified sequences</taxon>
        <taxon>metagenomes</taxon>
        <taxon>ecological metagenomes</taxon>
    </lineage>
</organism>
<dbReference type="InterPro" id="IPR045864">
    <property type="entry name" value="aa-tRNA-synth_II/BPL/LPL"/>
</dbReference>
<feature type="domain" description="Aminoacyl-transfer RNA synthetases class-II family profile" evidence="10">
    <location>
        <begin position="1"/>
        <end position="324"/>
    </location>
</feature>
<evidence type="ECO:0000256" key="6">
    <source>
        <dbReference type="ARBA" id="ARBA00022917"/>
    </source>
</evidence>
<comment type="catalytic activity">
    <reaction evidence="9">
        <text>tRNA(His) + L-histidine + ATP = L-histidyl-tRNA(His) + AMP + diphosphate + H(+)</text>
        <dbReference type="Rhea" id="RHEA:17313"/>
        <dbReference type="Rhea" id="RHEA-COMP:9665"/>
        <dbReference type="Rhea" id="RHEA-COMP:9689"/>
        <dbReference type="ChEBI" id="CHEBI:15378"/>
        <dbReference type="ChEBI" id="CHEBI:30616"/>
        <dbReference type="ChEBI" id="CHEBI:33019"/>
        <dbReference type="ChEBI" id="CHEBI:57595"/>
        <dbReference type="ChEBI" id="CHEBI:78442"/>
        <dbReference type="ChEBI" id="CHEBI:78527"/>
        <dbReference type="ChEBI" id="CHEBI:456215"/>
        <dbReference type="EC" id="6.1.1.21"/>
    </reaction>
</comment>
<keyword evidence="3 11" id="KW-0436">Ligase</keyword>
<dbReference type="GO" id="GO:0005524">
    <property type="term" value="F:ATP binding"/>
    <property type="evidence" value="ECO:0007669"/>
    <property type="project" value="UniProtKB-KW"/>
</dbReference>
<keyword evidence="6" id="KW-0648">Protein biosynthesis</keyword>
<dbReference type="InterPro" id="IPR036621">
    <property type="entry name" value="Anticodon-bd_dom_sf"/>
</dbReference>
<dbReference type="GO" id="GO:0005737">
    <property type="term" value="C:cytoplasm"/>
    <property type="evidence" value="ECO:0007669"/>
    <property type="project" value="InterPro"/>
</dbReference>
<dbReference type="EMBL" id="UOGF01000077">
    <property type="protein sequence ID" value="VAX31691.1"/>
    <property type="molecule type" value="Genomic_DNA"/>
</dbReference>
<dbReference type="PIRSF" id="PIRSF001549">
    <property type="entry name" value="His-tRNA_synth"/>
    <property type="match status" value="1"/>
</dbReference>
<dbReference type="Pfam" id="PF13393">
    <property type="entry name" value="tRNA-synt_His"/>
    <property type="match status" value="2"/>
</dbReference>
<evidence type="ECO:0000256" key="4">
    <source>
        <dbReference type="ARBA" id="ARBA00022741"/>
    </source>
</evidence>
<dbReference type="CDD" id="cd00859">
    <property type="entry name" value="HisRS_anticodon"/>
    <property type="match status" value="1"/>
</dbReference>